<dbReference type="SUPFAM" id="SSF81383">
    <property type="entry name" value="F-box domain"/>
    <property type="match status" value="1"/>
</dbReference>
<dbReference type="InParanoid" id="A0A1C7NEE0"/>
<organism evidence="2 3">
    <name type="scientific">Choanephora cucurbitarum</name>
    <dbReference type="NCBI Taxonomy" id="101091"/>
    <lineage>
        <taxon>Eukaryota</taxon>
        <taxon>Fungi</taxon>
        <taxon>Fungi incertae sedis</taxon>
        <taxon>Mucoromycota</taxon>
        <taxon>Mucoromycotina</taxon>
        <taxon>Mucoromycetes</taxon>
        <taxon>Mucorales</taxon>
        <taxon>Mucorineae</taxon>
        <taxon>Choanephoraceae</taxon>
        <taxon>Choanephoroideae</taxon>
        <taxon>Choanephora</taxon>
    </lineage>
</organism>
<gene>
    <name evidence="2" type="ORF">A0J61_04496</name>
</gene>
<reference evidence="2 3" key="1">
    <citation type="submission" date="2016-03" db="EMBL/GenBank/DDBJ databases">
        <title>Choanephora cucurbitarum.</title>
        <authorList>
            <person name="Min B."/>
            <person name="Park H."/>
            <person name="Park J.-H."/>
            <person name="Shin H.-D."/>
            <person name="Choi I.-G."/>
        </authorList>
    </citation>
    <scope>NUCLEOTIDE SEQUENCE [LARGE SCALE GENOMIC DNA]</scope>
    <source>
        <strain evidence="2 3">KUS-F28377</strain>
    </source>
</reference>
<dbReference type="SMART" id="SM00256">
    <property type="entry name" value="FBOX"/>
    <property type="match status" value="1"/>
</dbReference>
<dbReference type="PROSITE" id="PS50181">
    <property type="entry name" value="FBOX"/>
    <property type="match status" value="1"/>
</dbReference>
<accession>A0A1C7NEE0</accession>
<feature type="domain" description="F-box" evidence="1">
    <location>
        <begin position="1"/>
        <end position="45"/>
    </location>
</feature>
<dbReference type="InterPro" id="IPR032675">
    <property type="entry name" value="LRR_dom_sf"/>
</dbReference>
<dbReference type="OrthoDB" id="2255856at2759"/>
<dbReference type="Pfam" id="PF12937">
    <property type="entry name" value="F-box-like"/>
    <property type="match status" value="1"/>
</dbReference>
<keyword evidence="3" id="KW-1185">Reference proteome</keyword>
<dbReference type="Gene3D" id="3.80.10.10">
    <property type="entry name" value="Ribonuclease Inhibitor"/>
    <property type="match status" value="1"/>
</dbReference>
<sequence>MERLPQELSCYVFSLLGHLDCLQCSLVCKRWKLILDRTGVLLETLQCQSDRQLETAMQYFSTHKELLRRVKRIDINKAGHLPQQLIVDQALLFKEIQHIELFFQPTGIFSHTPGSRKYATRSERNTASIEFLNPQLEDMLREHSYWTQLKTISETSPKMYTSSILFASTTPFNNLHSIWLNFALIHPSLVSFATQKLVIALINAPQLQQIFLMFVYISRPELDALHKCCTKLESITLYKSTLDIFLEESGESLGVLPVGHQQTSAPSVTKVSFIDVKVSHSLSLFSYISYKYPNLTDLTCLEQQLYTVRSNIIHTSNPSALERLASNCLQLMHLKTNIYPFTLDAYKAFDLHCKQFQLKEFVLCSDDDESISSFDVIANSHFRHTVKHISIETVTHEWMDLSRRLSQFTHLTHINIEDTNVEESHDDQEQTAFRVPLDLLLSEHQHLEKLCIKDCFVYRASRRECFSSLVRKLSLLNVTLDADKDNSCQSLMDLISESCTQLHHLHIHGDTYSSDHILALDLRNHSQLATLDIYLWSFDRIHLQVEGEPERWLEIQRAGDEYDTERIETTRYKDSHRPGKSNFFDLKLAHAIPKFYQDEFEARLYEESYKMYY</sequence>
<proteinExistence type="predicted"/>
<dbReference type="InterPro" id="IPR036047">
    <property type="entry name" value="F-box-like_dom_sf"/>
</dbReference>
<dbReference type="EMBL" id="LUGH01000221">
    <property type="protein sequence ID" value="OBZ87461.1"/>
    <property type="molecule type" value="Genomic_DNA"/>
</dbReference>
<protein>
    <recommendedName>
        <fullName evidence="1">F-box domain-containing protein</fullName>
    </recommendedName>
</protein>
<comment type="caution">
    <text evidence="2">The sequence shown here is derived from an EMBL/GenBank/DDBJ whole genome shotgun (WGS) entry which is preliminary data.</text>
</comment>
<name>A0A1C7NEE0_9FUNG</name>
<dbReference type="AlphaFoldDB" id="A0A1C7NEE0"/>
<evidence type="ECO:0000313" key="3">
    <source>
        <dbReference type="Proteomes" id="UP000093000"/>
    </source>
</evidence>
<dbReference type="CDD" id="cd09917">
    <property type="entry name" value="F-box_SF"/>
    <property type="match status" value="1"/>
</dbReference>
<dbReference type="Gene3D" id="1.20.1280.50">
    <property type="match status" value="1"/>
</dbReference>
<evidence type="ECO:0000313" key="2">
    <source>
        <dbReference type="EMBL" id="OBZ87461.1"/>
    </source>
</evidence>
<dbReference type="SUPFAM" id="SSF52047">
    <property type="entry name" value="RNI-like"/>
    <property type="match status" value="1"/>
</dbReference>
<dbReference type="InterPro" id="IPR001810">
    <property type="entry name" value="F-box_dom"/>
</dbReference>
<evidence type="ECO:0000259" key="1">
    <source>
        <dbReference type="PROSITE" id="PS50181"/>
    </source>
</evidence>
<dbReference type="Proteomes" id="UP000093000">
    <property type="component" value="Unassembled WGS sequence"/>
</dbReference>